<sequence length="123" mass="13811">MDPSTLARSYYRAIDDAADATDDALGDLLAPAFVHDRPDRTIEGRDRFVRFMREERPATDTTHELDAVYVRDDSPSDADDSGDVREVAVRGRLLRADGSEWFGFVDVFAVADGRVTRLTTYTH</sequence>
<dbReference type="InterPro" id="IPR037401">
    <property type="entry name" value="SnoaL-like"/>
</dbReference>
<name>A0A6B0GNM7_9EURY</name>
<dbReference type="GO" id="GO:0016853">
    <property type="term" value="F:isomerase activity"/>
    <property type="evidence" value="ECO:0007669"/>
    <property type="project" value="UniProtKB-KW"/>
</dbReference>
<keyword evidence="3" id="KW-1185">Reference proteome</keyword>
<gene>
    <name evidence="2" type="ORF">GQS65_07280</name>
</gene>
<dbReference type="Pfam" id="PF12680">
    <property type="entry name" value="SnoaL_2"/>
    <property type="match status" value="1"/>
</dbReference>
<evidence type="ECO:0000313" key="2">
    <source>
        <dbReference type="EMBL" id="MWG34293.1"/>
    </source>
</evidence>
<dbReference type="AlphaFoldDB" id="A0A6B0GNM7"/>
<keyword evidence="2" id="KW-0413">Isomerase</keyword>
<organism evidence="2 3">
    <name type="scientific">Halomarina oriensis</name>
    <dbReference type="NCBI Taxonomy" id="671145"/>
    <lineage>
        <taxon>Archaea</taxon>
        <taxon>Methanobacteriati</taxon>
        <taxon>Methanobacteriota</taxon>
        <taxon>Stenosarchaea group</taxon>
        <taxon>Halobacteria</taxon>
        <taxon>Halobacteriales</taxon>
        <taxon>Natronomonadaceae</taxon>
        <taxon>Halomarina</taxon>
    </lineage>
</organism>
<evidence type="ECO:0000259" key="1">
    <source>
        <dbReference type="Pfam" id="PF12680"/>
    </source>
</evidence>
<feature type="domain" description="SnoaL-like" evidence="1">
    <location>
        <begin position="8"/>
        <end position="117"/>
    </location>
</feature>
<dbReference type="SUPFAM" id="SSF54427">
    <property type="entry name" value="NTF2-like"/>
    <property type="match status" value="1"/>
</dbReference>
<accession>A0A6B0GNM7</accession>
<evidence type="ECO:0000313" key="3">
    <source>
        <dbReference type="Proteomes" id="UP000451471"/>
    </source>
</evidence>
<dbReference type="Proteomes" id="UP000451471">
    <property type="component" value="Unassembled WGS sequence"/>
</dbReference>
<reference evidence="2 3" key="1">
    <citation type="submission" date="2019-12" db="EMBL/GenBank/DDBJ databases">
        <title>Halocatena pleomorpha gen. nov. sp. nov., an extremely halophilic archaeon of family Halobacteriaceae isolated from saltpan soil.</title>
        <authorList>
            <person name="Pal Y."/>
            <person name="Verma A."/>
            <person name="Krishnamurthi S."/>
            <person name="Kumar P."/>
        </authorList>
    </citation>
    <scope>NUCLEOTIDE SEQUENCE [LARGE SCALE GENOMIC DNA]</scope>
    <source>
        <strain evidence="2 3">JCM 16495</strain>
    </source>
</reference>
<dbReference type="OrthoDB" id="145984at2157"/>
<protein>
    <submittedName>
        <fullName evidence="2">Ketosteroid isomerase</fullName>
    </submittedName>
</protein>
<dbReference type="EMBL" id="WSZK01000015">
    <property type="protein sequence ID" value="MWG34293.1"/>
    <property type="molecule type" value="Genomic_DNA"/>
</dbReference>
<proteinExistence type="predicted"/>
<dbReference type="InterPro" id="IPR032710">
    <property type="entry name" value="NTF2-like_dom_sf"/>
</dbReference>
<dbReference type="Gene3D" id="3.10.450.50">
    <property type="match status" value="1"/>
</dbReference>
<comment type="caution">
    <text evidence="2">The sequence shown here is derived from an EMBL/GenBank/DDBJ whole genome shotgun (WGS) entry which is preliminary data.</text>
</comment>
<dbReference type="RefSeq" id="WP_158203995.1">
    <property type="nucleotide sequence ID" value="NZ_WSZK01000015.1"/>
</dbReference>